<sequence length="174" mass="18994">MIDDSRRWAAFHGVGTYQLLMEIHAAVEDTHGMILQGQPRVAAYCARDAVVCCLAVRSLATRGELWMEDQDPFYDPFSDCGEAEHALLSQIVGGLTRAGDDAEVDLAYRGLVDFVGETERLLGFSASPASIRTPQGMFPALRVARDLFHVMETAGLPQVLPKSWTATGKPPAEE</sequence>
<name>A0A8J3Q6L0_9ACTN</name>
<comment type="caution">
    <text evidence="1">The sequence shown here is derived from an EMBL/GenBank/DDBJ whole genome shotgun (WGS) entry which is preliminary data.</text>
</comment>
<proteinExistence type="predicted"/>
<dbReference type="AlphaFoldDB" id="A0A8J3Q6L0"/>
<keyword evidence="2" id="KW-1185">Reference proteome</keyword>
<protein>
    <submittedName>
        <fullName evidence="1">Uncharacterized protein</fullName>
    </submittedName>
</protein>
<organism evidence="1 2">
    <name type="scientific">Rhizocola hellebori</name>
    <dbReference type="NCBI Taxonomy" id="1392758"/>
    <lineage>
        <taxon>Bacteria</taxon>
        <taxon>Bacillati</taxon>
        <taxon>Actinomycetota</taxon>
        <taxon>Actinomycetes</taxon>
        <taxon>Micromonosporales</taxon>
        <taxon>Micromonosporaceae</taxon>
        <taxon>Rhizocola</taxon>
    </lineage>
</organism>
<accession>A0A8J3Q6L0</accession>
<evidence type="ECO:0000313" key="2">
    <source>
        <dbReference type="Proteomes" id="UP000612899"/>
    </source>
</evidence>
<dbReference type="Proteomes" id="UP000612899">
    <property type="component" value="Unassembled WGS sequence"/>
</dbReference>
<gene>
    <name evidence="1" type="ORF">Rhe02_29710</name>
</gene>
<dbReference type="EMBL" id="BONY01000015">
    <property type="protein sequence ID" value="GIH04904.1"/>
    <property type="molecule type" value="Genomic_DNA"/>
</dbReference>
<reference evidence="1" key="1">
    <citation type="submission" date="2021-01" db="EMBL/GenBank/DDBJ databases">
        <title>Whole genome shotgun sequence of Rhizocola hellebori NBRC 109834.</title>
        <authorList>
            <person name="Komaki H."/>
            <person name="Tamura T."/>
        </authorList>
    </citation>
    <scope>NUCLEOTIDE SEQUENCE</scope>
    <source>
        <strain evidence="1">NBRC 109834</strain>
    </source>
</reference>
<evidence type="ECO:0000313" key="1">
    <source>
        <dbReference type="EMBL" id="GIH04904.1"/>
    </source>
</evidence>